<evidence type="ECO:0000313" key="3">
    <source>
        <dbReference type="Proteomes" id="UP000318578"/>
    </source>
</evidence>
<accession>A0A558A684</accession>
<dbReference type="PANTHER" id="PTHR33840:SF1">
    <property type="entry name" value="TLE1 PHOSPHOLIPASE DOMAIN-CONTAINING PROTEIN"/>
    <property type="match status" value="1"/>
</dbReference>
<dbReference type="EMBL" id="VJZA01000043">
    <property type="protein sequence ID" value="TVT19756.1"/>
    <property type="molecule type" value="Genomic_DNA"/>
</dbReference>
<dbReference type="Pfam" id="PF09994">
    <property type="entry name" value="T6SS_Tle1-like_cat"/>
    <property type="match status" value="1"/>
</dbReference>
<name>A0A558A684_9PSEU</name>
<dbReference type="RefSeq" id="WP_144641963.1">
    <property type="nucleotide sequence ID" value="NZ_BNAX01000002.1"/>
</dbReference>
<dbReference type="InterPro" id="IPR029058">
    <property type="entry name" value="AB_hydrolase_fold"/>
</dbReference>
<proteinExistence type="predicted"/>
<protein>
    <submittedName>
        <fullName evidence="2">DUF2235 domain-containing protein</fullName>
    </submittedName>
</protein>
<keyword evidence="3" id="KW-1185">Reference proteome</keyword>
<feature type="domain" description="T6SS Phospholipase effector Tle1-like catalytic" evidence="1">
    <location>
        <begin position="3"/>
        <end position="254"/>
    </location>
</feature>
<dbReference type="OrthoDB" id="4378831at2"/>
<reference evidence="2 3" key="1">
    <citation type="submission" date="2019-07" db="EMBL/GenBank/DDBJ databases">
        <title>New species of Amycolatopsis and Streptomyces.</title>
        <authorList>
            <person name="Duangmal K."/>
            <person name="Teo W.F.A."/>
            <person name="Lipun K."/>
        </authorList>
    </citation>
    <scope>NUCLEOTIDE SEQUENCE [LARGE SCALE GENOMIC DNA]</scope>
    <source>
        <strain evidence="2 3">JCM 30562</strain>
    </source>
</reference>
<dbReference type="PANTHER" id="PTHR33840">
    <property type="match status" value="1"/>
</dbReference>
<dbReference type="SUPFAM" id="SSF53474">
    <property type="entry name" value="alpha/beta-Hydrolases"/>
    <property type="match status" value="1"/>
</dbReference>
<sequence>MAKRIVICCDGTWNTLRQPATTNVVKLAQAIAKQDDQLVFYHEGVGTRPHERLLGGAFGFGLSRNVRSAYRFLAEHYEPGDELFFFGFSRGAYTARSTVGFVRNCGILRRDELDRVDEAYQLYRDRDPSTHPTQSRSARFREAYACEDVTPVRFIGVWDTVGALGIPLSGLRLINLINRRWQFHDTKLTSTVAAAFQALAIDERRGPFRPAVWAPDAAVHQEREQVWFAGCHSDVGGGYPEPTLAHITLLWMVERAQRAGLVFEPHAVAPLGPDAALAPAHDSRTFFYKLLRPYVRQLGVTDEAHEFASFKAVERTKLDPSYAPQNLLDYLRDRPQYR</sequence>
<dbReference type="Proteomes" id="UP000318578">
    <property type="component" value="Unassembled WGS sequence"/>
</dbReference>
<evidence type="ECO:0000259" key="1">
    <source>
        <dbReference type="Pfam" id="PF09994"/>
    </source>
</evidence>
<evidence type="ECO:0000313" key="2">
    <source>
        <dbReference type="EMBL" id="TVT19756.1"/>
    </source>
</evidence>
<dbReference type="InterPro" id="IPR018712">
    <property type="entry name" value="Tle1-like_cat"/>
</dbReference>
<dbReference type="AlphaFoldDB" id="A0A558A684"/>
<gene>
    <name evidence="2" type="ORF">FNH06_23080</name>
</gene>
<organism evidence="2 3">
    <name type="scientific">Amycolatopsis acidiphila</name>
    <dbReference type="NCBI Taxonomy" id="715473"/>
    <lineage>
        <taxon>Bacteria</taxon>
        <taxon>Bacillati</taxon>
        <taxon>Actinomycetota</taxon>
        <taxon>Actinomycetes</taxon>
        <taxon>Pseudonocardiales</taxon>
        <taxon>Pseudonocardiaceae</taxon>
        <taxon>Amycolatopsis</taxon>
    </lineage>
</organism>
<comment type="caution">
    <text evidence="2">The sequence shown here is derived from an EMBL/GenBank/DDBJ whole genome shotgun (WGS) entry which is preliminary data.</text>
</comment>